<accession>A0A1Y2IBX1</accession>
<evidence type="ECO:0000313" key="2">
    <source>
        <dbReference type="EMBL" id="OSC98638.1"/>
    </source>
</evidence>
<feature type="compositionally biased region" description="Basic and acidic residues" evidence="1">
    <location>
        <begin position="251"/>
        <end position="273"/>
    </location>
</feature>
<evidence type="ECO:0000313" key="3">
    <source>
        <dbReference type="Proteomes" id="UP000193067"/>
    </source>
</evidence>
<organism evidence="2 3">
    <name type="scientific">Trametes coccinea (strain BRFM310)</name>
    <name type="common">Pycnoporus coccineus</name>
    <dbReference type="NCBI Taxonomy" id="1353009"/>
    <lineage>
        <taxon>Eukaryota</taxon>
        <taxon>Fungi</taxon>
        <taxon>Dikarya</taxon>
        <taxon>Basidiomycota</taxon>
        <taxon>Agaricomycotina</taxon>
        <taxon>Agaricomycetes</taxon>
        <taxon>Polyporales</taxon>
        <taxon>Polyporaceae</taxon>
        <taxon>Trametes</taxon>
    </lineage>
</organism>
<name>A0A1Y2IBX1_TRAC3</name>
<dbReference type="AlphaFoldDB" id="A0A1Y2IBX1"/>
<reference evidence="2 3" key="1">
    <citation type="journal article" date="2015" name="Biotechnol. Biofuels">
        <title>Enhanced degradation of softwood versus hardwood by the white-rot fungus Pycnoporus coccineus.</title>
        <authorList>
            <person name="Couturier M."/>
            <person name="Navarro D."/>
            <person name="Chevret D."/>
            <person name="Henrissat B."/>
            <person name="Piumi F."/>
            <person name="Ruiz-Duenas F.J."/>
            <person name="Martinez A.T."/>
            <person name="Grigoriev I.V."/>
            <person name="Riley R."/>
            <person name="Lipzen A."/>
            <person name="Berrin J.G."/>
            <person name="Master E.R."/>
            <person name="Rosso M.N."/>
        </authorList>
    </citation>
    <scope>NUCLEOTIDE SEQUENCE [LARGE SCALE GENOMIC DNA]</scope>
    <source>
        <strain evidence="2 3">BRFM310</strain>
    </source>
</reference>
<protein>
    <submittedName>
        <fullName evidence="2">Uncharacterized protein</fullName>
    </submittedName>
</protein>
<dbReference type="Proteomes" id="UP000193067">
    <property type="component" value="Unassembled WGS sequence"/>
</dbReference>
<feature type="region of interest" description="Disordered" evidence="1">
    <location>
        <begin position="95"/>
        <end position="275"/>
    </location>
</feature>
<evidence type="ECO:0000256" key="1">
    <source>
        <dbReference type="SAM" id="MobiDB-lite"/>
    </source>
</evidence>
<feature type="region of interest" description="Disordered" evidence="1">
    <location>
        <begin position="1"/>
        <end position="71"/>
    </location>
</feature>
<dbReference type="OrthoDB" id="2758216at2759"/>
<feature type="compositionally biased region" description="Low complexity" evidence="1">
    <location>
        <begin position="167"/>
        <end position="181"/>
    </location>
</feature>
<feature type="compositionally biased region" description="Low complexity" evidence="1">
    <location>
        <begin position="100"/>
        <end position="113"/>
    </location>
</feature>
<feature type="compositionally biased region" description="Polar residues" evidence="1">
    <location>
        <begin position="52"/>
        <end position="71"/>
    </location>
</feature>
<keyword evidence="3" id="KW-1185">Reference proteome</keyword>
<gene>
    <name evidence="2" type="ORF">PYCCODRAFT_979485</name>
</gene>
<feature type="compositionally biased region" description="Basic and acidic residues" evidence="1">
    <location>
        <begin position="115"/>
        <end position="126"/>
    </location>
</feature>
<proteinExistence type="predicted"/>
<feature type="compositionally biased region" description="Basic residues" evidence="1">
    <location>
        <begin position="1"/>
        <end position="12"/>
    </location>
</feature>
<sequence>MNFVRSHARSKSRSPAPRTPTTPATPQTSRPPTFYPPSHYAAAAGIPYPGDIQQTPRENNASFEHCPSMSSLSYPALEEPAVDSAEASSHFGAVGRLIGRSSSKRSTTSLSRSGPKGEKDAEAGDKRKSRLADIPLLETHLLPSLRDTVDRMTQLPRPSDEPPAAGSSHSRPPSTISSSRTFNAPADSPASTNIPRLRSKPSPAPKSVLKSPARRPPAPAVPSSAPQTYSRSMRTPQLPPTQPEGSQSESDTGHDARSGGHRARGPEHIRGRDPTQILRKILAGFLYTDSRSLSDLEHPQRHQAHSLDLA</sequence>
<feature type="compositionally biased region" description="Low complexity" evidence="1">
    <location>
        <begin position="13"/>
        <end position="32"/>
    </location>
</feature>
<dbReference type="EMBL" id="KZ084136">
    <property type="protein sequence ID" value="OSC98638.1"/>
    <property type="molecule type" value="Genomic_DNA"/>
</dbReference>